<sequence>FFGSCFINLRYYEYRMQQPWVKWIYPEMNCQLMCTLITLIGWNFPLFIPNLLLSVFKLWWSDLTTKTTFSFIYDFTFQSITFTCLEPLGT</sequence>
<comment type="caution">
    <text evidence="1">The sequence shown here is derived from an EMBL/GenBank/DDBJ whole genome shotgun (WGS) entry which is preliminary data.</text>
</comment>
<feature type="non-terminal residue" evidence="1">
    <location>
        <position position="1"/>
    </location>
</feature>
<keyword evidence="2" id="KW-1185">Reference proteome</keyword>
<evidence type="ECO:0000313" key="1">
    <source>
        <dbReference type="EMBL" id="GMS85239.1"/>
    </source>
</evidence>
<gene>
    <name evidence="1" type="ORF">PENTCL1PPCAC_7414</name>
</gene>
<evidence type="ECO:0000313" key="2">
    <source>
        <dbReference type="Proteomes" id="UP001432027"/>
    </source>
</evidence>
<name>A0AAV5SYA6_9BILA</name>
<proteinExistence type="predicted"/>
<feature type="non-terminal residue" evidence="1">
    <location>
        <position position="90"/>
    </location>
</feature>
<dbReference type="AlphaFoldDB" id="A0AAV5SYA6"/>
<reference evidence="1" key="1">
    <citation type="submission" date="2023-10" db="EMBL/GenBank/DDBJ databases">
        <title>Genome assembly of Pristionchus species.</title>
        <authorList>
            <person name="Yoshida K."/>
            <person name="Sommer R.J."/>
        </authorList>
    </citation>
    <scope>NUCLEOTIDE SEQUENCE</scope>
    <source>
        <strain evidence="1">RS0144</strain>
    </source>
</reference>
<protein>
    <submittedName>
        <fullName evidence="1">Uncharacterized protein</fullName>
    </submittedName>
</protein>
<dbReference type="Proteomes" id="UP001432027">
    <property type="component" value="Unassembled WGS sequence"/>
</dbReference>
<dbReference type="EMBL" id="BTSX01000002">
    <property type="protein sequence ID" value="GMS85239.1"/>
    <property type="molecule type" value="Genomic_DNA"/>
</dbReference>
<organism evidence="1 2">
    <name type="scientific">Pristionchus entomophagus</name>
    <dbReference type="NCBI Taxonomy" id="358040"/>
    <lineage>
        <taxon>Eukaryota</taxon>
        <taxon>Metazoa</taxon>
        <taxon>Ecdysozoa</taxon>
        <taxon>Nematoda</taxon>
        <taxon>Chromadorea</taxon>
        <taxon>Rhabditida</taxon>
        <taxon>Rhabditina</taxon>
        <taxon>Diplogasteromorpha</taxon>
        <taxon>Diplogasteroidea</taxon>
        <taxon>Neodiplogasteridae</taxon>
        <taxon>Pristionchus</taxon>
    </lineage>
</organism>
<accession>A0AAV5SYA6</accession>